<accession>A0A843W6I9</accession>
<dbReference type="EMBL" id="NMUH01002951">
    <property type="protein sequence ID" value="MQM02967.1"/>
    <property type="molecule type" value="Genomic_DNA"/>
</dbReference>
<feature type="non-terminal residue" evidence="2">
    <location>
        <position position="1"/>
    </location>
</feature>
<dbReference type="AlphaFoldDB" id="A0A843W6I9"/>
<protein>
    <submittedName>
        <fullName evidence="2">Uncharacterized protein</fullName>
    </submittedName>
</protein>
<dbReference type="Proteomes" id="UP000652761">
    <property type="component" value="Unassembled WGS sequence"/>
</dbReference>
<comment type="caution">
    <text evidence="2">The sequence shown here is derived from an EMBL/GenBank/DDBJ whole genome shotgun (WGS) entry which is preliminary data.</text>
</comment>
<gene>
    <name evidence="2" type="ORF">Taro_035735</name>
</gene>
<reference evidence="2" key="1">
    <citation type="submission" date="2017-07" db="EMBL/GenBank/DDBJ databases">
        <title>Taro Niue Genome Assembly and Annotation.</title>
        <authorList>
            <person name="Atibalentja N."/>
            <person name="Keating K."/>
            <person name="Fields C.J."/>
        </authorList>
    </citation>
    <scope>NUCLEOTIDE SEQUENCE</scope>
    <source>
        <strain evidence="2">Niue_2</strain>
        <tissue evidence="2">Leaf</tissue>
    </source>
</reference>
<feature type="region of interest" description="Disordered" evidence="1">
    <location>
        <begin position="226"/>
        <end position="284"/>
    </location>
</feature>
<name>A0A843W6I9_COLES</name>
<organism evidence="2 3">
    <name type="scientific">Colocasia esculenta</name>
    <name type="common">Wild taro</name>
    <name type="synonym">Arum esculentum</name>
    <dbReference type="NCBI Taxonomy" id="4460"/>
    <lineage>
        <taxon>Eukaryota</taxon>
        <taxon>Viridiplantae</taxon>
        <taxon>Streptophyta</taxon>
        <taxon>Embryophyta</taxon>
        <taxon>Tracheophyta</taxon>
        <taxon>Spermatophyta</taxon>
        <taxon>Magnoliopsida</taxon>
        <taxon>Liliopsida</taxon>
        <taxon>Araceae</taxon>
        <taxon>Aroideae</taxon>
        <taxon>Colocasieae</taxon>
        <taxon>Colocasia</taxon>
    </lineage>
</organism>
<evidence type="ECO:0000313" key="3">
    <source>
        <dbReference type="Proteomes" id="UP000652761"/>
    </source>
</evidence>
<dbReference type="OrthoDB" id="449062at2759"/>
<keyword evidence="3" id="KW-1185">Reference proteome</keyword>
<sequence>MGSGGVGRTISQEAFEEMVRENMEDLGMEPAEALEDAIHALSLQGVDISGIVKCIPGVTRAKDDPVLQTLDSLKKTVAAGAPRLSTLDEMVQLVERLRDLCSSSRGGTGSENSSIAVRNGAVELLCSICSLLDVEEEHALASALKALSTVLRGSCSAARPSLPAMRSADLTRKRPLPTLHRVADLVRLPAVADLAPTPSATSPSAFAVADLGFVGSSVAALLPSPSAPGSLSQKWKGKGPSALGASPSQTLCGRADAVTSPSSAGGLLPEWQCRRPPLRTVEHE</sequence>
<evidence type="ECO:0000256" key="1">
    <source>
        <dbReference type="SAM" id="MobiDB-lite"/>
    </source>
</evidence>
<evidence type="ECO:0000313" key="2">
    <source>
        <dbReference type="EMBL" id="MQM02967.1"/>
    </source>
</evidence>
<proteinExistence type="predicted"/>